<keyword evidence="2" id="KW-0732">Signal</keyword>
<feature type="chain" id="PRO_5019064085" description="Glycine-zipper-containing OmpA-like membrane domain-containing protein" evidence="2">
    <location>
        <begin position="20"/>
        <end position="207"/>
    </location>
</feature>
<gene>
    <name evidence="4" type="ORF">DBZ36_07330</name>
</gene>
<organism evidence="4 5">
    <name type="scientific">Alginatibacterium sediminis</name>
    <dbReference type="NCBI Taxonomy" id="2164068"/>
    <lineage>
        <taxon>Bacteria</taxon>
        <taxon>Pseudomonadati</taxon>
        <taxon>Pseudomonadota</taxon>
        <taxon>Gammaproteobacteria</taxon>
        <taxon>Alteromonadales</taxon>
        <taxon>Alteromonadaceae</taxon>
        <taxon>Alginatibacterium</taxon>
    </lineage>
</organism>
<evidence type="ECO:0000256" key="1">
    <source>
        <dbReference type="SAM" id="MobiDB-lite"/>
    </source>
</evidence>
<reference evidence="4 5" key="1">
    <citation type="submission" date="2018-09" db="EMBL/GenBank/DDBJ databases">
        <authorList>
            <person name="Wang Z."/>
        </authorList>
    </citation>
    <scope>NUCLEOTIDE SEQUENCE [LARGE SCALE GENOMIC DNA]</scope>
    <source>
        <strain evidence="4 5">ALS 81</strain>
    </source>
</reference>
<comment type="caution">
    <text evidence="4">The sequence shown here is derived from an EMBL/GenBank/DDBJ whole genome shotgun (WGS) entry which is preliminary data.</text>
</comment>
<feature type="compositionally biased region" description="Polar residues" evidence="1">
    <location>
        <begin position="84"/>
        <end position="94"/>
    </location>
</feature>
<feature type="signal peptide" evidence="2">
    <location>
        <begin position="1"/>
        <end position="19"/>
    </location>
</feature>
<keyword evidence="5" id="KW-1185">Reference proteome</keyword>
<feature type="compositionally biased region" description="Low complexity" evidence="1">
    <location>
        <begin position="70"/>
        <end position="83"/>
    </location>
</feature>
<dbReference type="EMBL" id="RAQO01000004">
    <property type="protein sequence ID" value="RKF20486.1"/>
    <property type="molecule type" value="Genomic_DNA"/>
</dbReference>
<dbReference type="InterPro" id="IPR025693">
    <property type="entry name" value="Gly-zipper_OmpA-like_dom"/>
</dbReference>
<name>A0A420EIU6_9ALTE</name>
<evidence type="ECO:0000313" key="4">
    <source>
        <dbReference type="EMBL" id="RKF20486.1"/>
    </source>
</evidence>
<feature type="domain" description="Glycine-zipper-containing OmpA-like membrane" evidence="3">
    <location>
        <begin position="51"/>
        <end position="71"/>
    </location>
</feature>
<dbReference type="Pfam" id="PF13436">
    <property type="entry name" value="Gly-zipper_OmpA"/>
    <property type="match status" value="2"/>
</dbReference>
<evidence type="ECO:0000313" key="5">
    <source>
        <dbReference type="Proteomes" id="UP000286482"/>
    </source>
</evidence>
<proteinExistence type="predicted"/>
<feature type="region of interest" description="Disordered" evidence="1">
    <location>
        <begin position="70"/>
        <end position="97"/>
    </location>
</feature>
<feature type="domain" description="Glycine-zipper-containing OmpA-like membrane" evidence="3">
    <location>
        <begin position="21"/>
        <end position="38"/>
    </location>
</feature>
<dbReference type="PROSITE" id="PS51257">
    <property type="entry name" value="PROKAR_LIPOPROTEIN"/>
    <property type="match status" value="1"/>
</dbReference>
<protein>
    <recommendedName>
        <fullName evidence="3">Glycine-zipper-containing OmpA-like membrane domain-containing protein</fullName>
    </recommendedName>
</protein>
<dbReference type="OrthoDB" id="9828646at2"/>
<dbReference type="AlphaFoldDB" id="A0A420EIU6"/>
<sequence>MTKAKLVVLSSFISVALTACENTAKGAGQGALAGAAGGLVSSLIWGGDALEGAARGAAVGAASGAVIGAMQDSNTSSTPSSTSAPEQEQSSQMPERTLSEEQLIANIGKPAVDGIVALAQCDYNGALNNAQLARDSANSEHQEAGIWVQALTFAETGDVDKLNASYADIIKLDKQVSNILEVQSELSKGLDKLKGVRAEHDLPTSCS</sequence>
<dbReference type="Proteomes" id="UP000286482">
    <property type="component" value="Unassembled WGS sequence"/>
</dbReference>
<evidence type="ECO:0000256" key="2">
    <source>
        <dbReference type="SAM" id="SignalP"/>
    </source>
</evidence>
<accession>A0A420EIU6</accession>
<evidence type="ECO:0000259" key="3">
    <source>
        <dbReference type="Pfam" id="PF13436"/>
    </source>
</evidence>